<dbReference type="GO" id="GO:0044205">
    <property type="term" value="P:'de novo' UMP biosynthetic process"/>
    <property type="evidence" value="ECO:0007669"/>
    <property type="project" value="UniProtKB-UniRule"/>
</dbReference>
<protein>
    <recommendedName>
        <fullName evidence="9">Carbamoyl phosphate synthase small chain</fullName>
        <ecNumber evidence="9">6.3.5.5</ecNumber>
    </recommendedName>
    <alternativeName>
        <fullName evidence="9">Carbamoyl phosphate synthetase glutamine chain</fullName>
    </alternativeName>
</protein>
<dbReference type="InterPro" id="IPR029062">
    <property type="entry name" value="Class_I_gatase-like"/>
</dbReference>
<dbReference type="Gene3D" id="3.50.30.20">
    <property type="entry name" value="Carbamoyl-phosphate synthase small subunit, N-terminal domain"/>
    <property type="match status" value="1"/>
</dbReference>
<feature type="active site" evidence="9">
    <location>
        <position position="446"/>
    </location>
</feature>
<sequence>MRLSVDSIIERLGGPEKTAELTGVGTEAVRKWRQARAIPPKHWPTVARAAGVALEDLQPDLADTPSSVTHAQGRTPDMQPIASTAVTAPAGATAALVLADGSVFWGAAFGASTPAAAVGELCFSTSMTGYQETLTDPSFAGQIITFTFPHIGNVGVNALDDEAAKVSARGLVVKQDLTEPASWRATEDLDAWLKARGVPGICNIDTRAITLRIRDGGPQTAVLMHAVDGKLDVDALQREAAAWPGLEGMDLAKAVTCDKPYAWDQGVWEWPATTKPLPERLRRVVAVDYGAKRNILRCLATVGCDVTVVPATTSAEEILALKPEGVFLSNGPGDPAATAEYAVPAIRGVLDAGVPVFGICLGHQLLALSLGAKTYKLAQGHRGANQPVKDLSTGRVEITSQNHGFAVDEKSLPNDVRVTHVSLFDRSNEGIASETLPAFSVQYHPEASPGPSDSFYLFERFVAMIDAHAAKNAA</sequence>
<feature type="domain" description="Carbamoyl-phosphate synthase small subunit N-terminal" evidence="10">
    <location>
        <begin position="92"/>
        <end position="224"/>
    </location>
</feature>
<feature type="active site" description="Nucleophile" evidence="9">
    <location>
        <position position="360"/>
    </location>
</feature>
<evidence type="ECO:0000256" key="7">
    <source>
        <dbReference type="ARBA" id="ARBA00022975"/>
    </source>
</evidence>
<keyword evidence="9" id="KW-0028">Amino-acid biosynthesis</keyword>
<feature type="active site" evidence="9">
    <location>
        <position position="444"/>
    </location>
</feature>
<name>A0A511XA85_9PROT</name>
<dbReference type="RefSeq" id="WP_026399307.1">
    <property type="nucleotide sequence ID" value="NZ_BAPG01000120.1"/>
</dbReference>
<dbReference type="PRINTS" id="PR00099">
    <property type="entry name" value="CPSGATASE"/>
</dbReference>
<comment type="function">
    <text evidence="9">Small subunit of the glutamine-dependent carbamoyl phosphate synthetase (CPSase). CPSase catalyzes the formation of carbamoyl phosphate from the ammonia moiety of glutamine, carbonate, and phosphate donated by ATP, constituting the first step of 2 biosynthetic pathways, one leading to arginine and/or urea and the other to pyrimidine nucleotides. The small subunit (glutamine amidotransferase) binds and cleaves glutamine to supply the large subunit with the substrate ammonia.</text>
</comment>
<comment type="pathway">
    <text evidence="9">Pyrimidine metabolism; UMP biosynthesis via de novo pathway; (S)-dihydroorotate from bicarbonate: step 1/3.</text>
</comment>
<dbReference type="Proteomes" id="UP000321635">
    <property type="component" value="Unassembled WGS sequence"/>
</dbReference>
<reference evidence="11 12" key="1">
    <citation type="submission" date="2019-07" db="EMBL/GenBank/DDBJ databases">
        <title>Whole genome shotgun sequence of Acetobacter nitrogenifigens NBRC 105050.</title>
        <authorList>
            <person name="Hosoyama A."/>
            <person name="Uohara A."/>
            <person name="Ohji S."/>
            <person name="Ichikawa N."/>
        </authorList>
    </citation>
    <scope>NUCLEOTIDE SEQUENCE [LARGE SCALE GENOMIC DNA]</scope>
    <source>
        <strain evidence="11 12">NBRC 105050</strain>
    </source>
</reference>
<feature type="region of interest" description="CPSase" evidence="9">
    <location>
        <begin position="1"/>
        <end position="276"/>
    </location>
</feature>
<keyword evidence="6 9" id="KW-0315">Glutamine amidotransferase</keyword>
<accession>A0A511XA85</accession>
<evidence type="ECO:0000313" key="12">
    <source>
        <dbReference type="Proteomes" id="UP000321635"/>
    </source>
</evidence>
<organism evidence="11 12">
    <name type="scientific">Acetobacter nitrogenifigens DSM 23921 = NBRC 105050</name>
    <dbReference type="NCBI Taxonomy" id="1120919"/>
    <lineage>
        <taxon>Bacteria</taxon>
        <taxon>Pseudomonadati</taxon>
        <taxon>Pseudomonadota</taxon>
        <taxon>Alphaproteobacteria</taxon>
        <taxon>Acetobacterales</taxon>
        <taxon>Acetobacteraceae</taxon>
        <taxon>Acetobacter</taxon>
    </lineage>
</organism>
<dbReference type="InterPro" id="IPR036480">
    <property type="entry name" value="CarbP_synth_ssu_N_sf"/>
</dbReference>
<evidence type="ECO:0000256" key="9">
    <source>
        <dbReference type="HAMAP-Rule" id="MF_01209"/>
    </source>
</evidence>
<dbReference type="PRINTS" id="PR00097">
    <property type="entry name" value="ANTSNTHASEII"/>
</dbReference>
<dbReference type="STRING" id="1120919.GCA_000429165_02276"/>
<dbReference type="InterPro" id="IPR010982">
    <property type="entry name" value="Lambda_DNA-bd_dom_sf"/>
</dbReference>
<dbReference type="PRINTS" id="PR00096">
    <property type="entry name" value="GATASE"/>
</dbReference>
<evidence type="ECO:0000256" key="6">
    <source>
        <dbReference type="ARBA" id="ARBA00022962"/>
    </source>
</evidence>
<evidence type="ECO:0000256" key="4">
    <source>
        <dbReference type="ARBA" id="ARBA00022741"/>
    </source>
</evidence>
<dbReference type="EC" id="6.3.5.5" evidence="9"/>
<dbReference type="EMBL" id="BJYF01000008">
    <property type="protein sequence ID" value="GEN59821.1"/>
    <property type="molecule type" value="Genomic_DNA"/>
</dbReference>
<dbReference type="HAMAP" id="MF_01209">
    <property type="entry name" value="CPSase_S_chain"/>
    <property type="match status" value="1"/>
</dbReference>
<dbReference type="GO" id="GO:0003677">
    <property type="term" value="F:DNA binding"/>
    <property type="evidence" value="ECO:0007669"/>
    <property type="project" value="InterPro"/>
</dbReference>
<dbReference type="GO" id="GO:0006207">
    <property type="term" value="P:'de novo' pyrimidine nucleobase biosynthetic process"/>
    <property type="evidence" value="ECO:0007669"/>
    <property type="project" value="InterPro"/>
</dbReference>
<feature type="binding site" evidence="9">
    <location>
        <position position="404"/>
    </location>
    <ligand>
        <name>L-glutamine</name>
        <dbReference type="ChEBI" id="CHEBI:58359"/>
    </ligand>
</feature>
<dbReference type="PANTHER" id="PTHR43418:SF7">
    <property type="entry name" value="CARBAMOYL-PHOSPHATE SYNTHASE SMALL CHAIN"/>
    <property type="match status" value="1"/>
</dbReference>
<evidence type="ECO:0000256" key="3">
    <source>
        <dbReference type="ARBA" id="ARBA00022598"/>
    </source>
</evidence>
<dbReference type="AlphaFoldDB" id="A0A511XA85"/>
<dbReference type="InterPro" id="IPR017926">
    <property type="entry name" value="GATASE"/>
</dbReference>
<dbReference type="NCBIfam" id="NF009475">
    <property type="entry name" value="PRK12838.1"/>
    <property type="match status" value="1"/>
</dbReference>
<feature type="binding site" evidence="9">
    <location>
        <position position="361"/>
    </location>
    <ligand>
        <name>L-glutamine</name>
        <dbReference type="ChEBI" id="CHEBI:58359"/>
    </ligand>
</feature>
<evidence type="ECO:0000313" key="11">
    <source>
        <dbReference type="EMBL" id="GEN59821.1"/>
    </source>
</evidence>
<evidence type="ECO:0000259" key="10">
    <source>
        <dbReference type="SMART" id="SM01097"/>
    </source>
</evidence>
<evidence type="ECO:0000256" key="5">
    <source>
        <dbReference type="ARBA" id="ARBA00022840"/>
    </source>
</evidence>
<keyword evidence="12" id="KW-1185">Reference proteome</keyword>
<dbReference type="InterPro" id="IPR002474">
    <property type="entry name" value="CarbamoylP_synth_ssu_N"/>
</dbReference>
<comment type="subunit">
    <text evidence="9">Composed of two chains; the small (or glutamine) chain promotes the hydrolysis of glutamine to ammonia, which is used by the large (or ammonia) chain to synthesize carbamoyl phosphate. Tetramer of heterodimers (alpha,beta)4.</text>
</comment>
<dbReference type="Pfam" id="PF00988">
    <property type="entry name" value="CPSase_sm_chain"/>
    <property type="match status" value="1"/>
</dbReference>
<keyword evidence="3 9" id="KW-0436">Ligase</keyword>
<dbReference type="GO" id="GO:0006526">
    <property type="term" value="P:L-arginine biosynthetic process"/>
    <property type="evidence" value="ECO:0007669"/>
    <property type="project" value="UniProtKB-UniRule"/>
</dbReference>
<evidence type="ECO:0000256" key="2">
    <source>
        <dbReference type="ARBA" id="ARBA00007800"/>
    </source>
</evidence>
<comment type="pathway">
    <text evidence="1 9">Amino-acid biosynthesis; L-arginine biosynthesis; carbamoyl phosphate from bicarbonate: step 1/1.</text>
</comment>
<dbReference type="NCBIfam" id="NF046037">
    <property type="entry name" value="carphisopro"/>
    <property type="match status" value="1"/>
</dbReference>
<feature type="binding site" evidence="9">
    <location>
        <position position="333"/>
    </location>
    <ligand>
        <name>L-glutamine</name>
        <dbReference type="ChEBI" id="CHEBI:58359"/>
    </ligand>
</feature>
<dbReference type="SUPFAM" id="SSF47413">
    <property type="entry name" value="lambda repressor-like DNA-binding domains"/>
    <property type="match status" value="1"/>
</dbReference>
<keyword evidence="5 9" id="KW-0067">ATP-binding</keyword>
<dbReference type="SMART" id="SM01097">
    <property type="entry name" value="CPSase_sm_chain"/>
    <property type="match status" value="1"/>
</dbReference>
<dbReference type="Gene3D" id="1.10.260.40">
    <property type="entry name" value="lambda repressor-like DNA-binding domains"/>
    <property type="match status" value="1"/>
</dbReference>
<feature type="binding site" evidence="9">
    <location>
        <position position="405"/>
    </location>
    <ligand>
        <name>L-glutamine</name>
        <dbReference type="ChEBI" id="CHEBI:58359"/>
    </ligand>
</feature>
<gene>
    <name evidence="9 11" type="primary">carA</name>
    <name evidence="11" type="ORF">ANI02nite_17050</name>
</gene>
<feature type="binding site" evidence="9">
    <location>
        <position position="138"/>
    </location>
    <ligand>
        <name>L-glutamine</name>
        <dbReference type="ChEBI" id="CHEBI:58359"/>
    </ligand>
</feature>
<keyword evidence="4 9" id="KW-0547">Nucleotide-binding</keyword>
<dbReference type="CDD" id="cd01744">
    <property type="entry name" value="GATase1_CPSase"/>
    <property type="match status" value="1"/>
</dbReference>
<dbReference type="InterPro" id="IPR050472">
    <property type="entry name" value="Anth_synth/Amidotransfase"/>
</dbReference>
<dbReference type="Pfam" id="PF00117">
    <property type="entry name" value="GATase"/>
    <property type="match status" value="1"/>
</dbReference>
<feature type="binding site" evidence="9">
    <location>
        <position position="364"/>
    </location>
    <ligand>
        <name>L-glutamine</name>
        <dbReference type="ChEBI" id="CHEBI:58359"/>
    </ligand>
</feature>
<evidence type="ECO:0000256" key="8">
    <source>
        <dbReference type="ARBA" id="ARBA00048816"/>
    </source>
</evidence>
<keyword evidence="7 9" id="KW-0665">Pyrimidine biosynthesis</keyword>
<dbReference type="PANTHER" id="PTHR43418">
    <property type="entry name" value="MULTIFUNCTIONAL TRYPTOPHAN BIOSYNTHESIS PROTEIN-RELATED"/>
    <property type="match status" value="1"/>
</dbReference>
<evidence type="ECO:0000256" key="1">
    <source>
        <dbReference type="ARBA" id="ARBA00005077"/>
    </source>
</evidence>
<proteinExistence type="inferred from homology"/>
<comment type="catalytic activity">
    <reaction evidence="9">
        <text>L-glutamine + H2O = L-glutamate + NH4(+)</text>
        <dbReference type="Rhea" id="RHEA:15889"/>
        <dbReference type="ChEBI" id="CHEBI:15377"/>
        <dbReference type="ChEBI" id="CHEBI:28938"/>
        <dbReference type="ChEBI" id="CHEBI:29985"/>
        <dbReference type="ChEBI" id="CHEBI:58359"/>
    </reaction>
</comment>
<dbReference type="InterPro" id="IPR035686">
    <property type="entry name" value="CPSase_GATase1"/>
</dbReference>
<dbReference type="UniPathway" id="UPA00068">
    <property type="reaction ID" value="UER00171"/>
</dbReference>
<dbReference type="Gene3D" id="3.40.50.880">
    <property type="match status" value="1"/>
</dbReference>
<comment type="similarity">
    <text evidence="2 9">Belongs to the CarA family.</text>
</comment>
<dbReference type="NCBIfam" id="TIGR01368">
    <property type="entry name" value="CPSaseIIsmall"/>
    <property type="match status" value="1"/>
</dbReference>
<dbReference type="GO" id="GO:0006541">
    <property type="term" value="P:glutamine metabolic process"/>
    <property type="evidence" value="ECO:0007669"/>
    <property type="project" value="InterPro"/>
</dbReference>
<dbReference type="UniPathway" id="UPA00070">
    <property type="reaction ID" value="UER00115"/>
</dbReference>
<dbReference type="OrthoDB" id="9804328at2"/>
<dbReference type="GO" id="GO:0004088">
    <property type="term" value="F:carbamoyl-phosphate synthase (glutamine-hydrolyzing) activity"/>
    <property type="evidence" value="ECO:0007669"/>
    <property type="project" value="UniProtKB-UniRule"/>
</dbReference>
<dbReference type="InterPro" id="IPR006274">
    <property type="entry name" value="CarbamoylP_synth_ssu"/>
</dbReference>
<dbReference type="InterPro" id="IPR059216">
    <property type="entry name" value="LeuA_carph_isopro_dom"/>
</dbReference>
<dbReference type="PROSITE" id="PS51273">
    <property type="entry name" value="GATASE_TYPE_1"/>
    <property type="match status" value="1"/>
</dbReference>
<feature type="binding site" evidence="9">
    <location>
        <position position="331"/>
    </location>
    <ligand>
        <name>L-glutamine</name>
        <dbReference type="ChEBI" id="CHEBI:58359"/>
    </ligand>
</feature>
<comment type="catalytic activity">
    <reaction evidence="8 9">
        <text>hydrogencarbonate + L-glutamine + 2 ATP + H2O = carbamoyl phosphate + L-glutamate + 2 ADP + phosphate + 2 H(+)</text>
        <dbReference type="Rhea" id="RHEA:18633"/>
        <dbReference type="ChEBI" id="CHEBI:15377"/>
        <dbReference type="ChEBI" id="CHEBI:15378"/>
        <dbReference type="ChEBI" id="CHEBI:17544"/>
        <dbReference type="ChEBI" id="CHEBI:29985"/>
        <dbReference type="ChEBI" id="CHEBI:30616"/>
        <dbReference type="ChEBI" id="CHEBI:43474"/>
        <dbReference type="ChEBI" id="CHEBI:58228"/>
        <dbReference type="ChEBI" id="CHEBI:58359"/>
        <dbReference type="ChEBI" id="CHEBI:456216"/>
        <dbReference type="EC" id="6.3.5.5"/>
    </reaction>
</comment>
<dbReference type="SUPFAM" id="SSF52317">
    <property type="entry name" value="Class I glutamine amidotransferase-like"/>
    <property type="match status" value="1"/>
</dbReference>
<dbReference type="SUPFAM" id="SSF52021">
    <property type="entry name" value="Carbamoyl phosphate synthetase, small subunit N-terminal domain"/>
    <property type="match status" value="1"/>
</dbReference>
<dbReference type="GO" id="GO:0004359">
    <property type="term" value="F:glutaminase activity"/>
    <property type="evidence" value="ECO:0007669"/>
    <property type="project" value="RHEA"/>
</dbReference>
<feature type="binding site" evidence="9">
    <location>
        <position position="402"/>
    </location>
    <ligand>
        <name>L-glutamine</name>
        <dbReference type="ChEBI" id="CHEBI:58359"/>
    </ligand>
</feature>
<dbReference type="GO" id="GO:0005524">
    <property type="term" value="F:ATP binding"/>
    <property type="evidence" value="ECO:0007669"/>
    <property type="project" value="UniProtKB-UniRule"/>
</dbReference>
<comment type="caution">
    <text evidence="11">The sequence shown here is derived from an EMBL/GenBank/DDBJ whole genome shotgun (WGS) entry which is preliminary data.</text>
</comment>
<keyword evidence="9" id="KW-0055">Arginine biosynthesis</keyword>